<protein>
    <submittedName>
        <fullName evidence="1">Uncharacterized protein</fullName>
    </submittedName>
</protein>
<reference evidence="1" key="1">
    <citation type="submission" date="2022-08" db="UniProtKB">
        <authorList>
            <consortium name="EnsemblMetazoa"/>
        </authorList>
    </citation>
    <scope>IDENTIFICATION</scope>
    <source>
        <strain evidence="1">EBRO</strain>
    </source>
</reference>
<accession>A0A182JA85</accession>
<proteinExistence type="predicted"/>
<dbReference type="VEuPathDB" id="VectorBase:AATE014286"/>
<dbReference type="EnsemblMetazoa" id="AATE014286-RA">
    <property type="protein sequence ID" value="AATE014286-PA.1"/>
    <property type="gene ID" value="AATE014286"/>
</dbReference>
<dbReference type="AlphaFoldDB" id="A0A182JA85"/>
<name>A0A182JA85_ANOAO</name>
<sequence length="324" mass="35872">MVRALFISQEATIDEAPLSNVWGKVIYHRRKPVKAKECPKTRNTNLVSQLQWLIVKGRKLNSSNWVPMAGIISLQWSCFRQHMSARDAPPSWWYRAAECPLPHHFVFGDRNQSEIARLCLPLLVRYPLVLGIGTAQSGRDLLQLHVPHVAPLLELVEIQLAHQLLRDVRPVAQWNVGEIAHAECIDTGTGSRHAGRELVGVVLQLVHFGRYHVVIDVLAEVVVGHERVVPGSIGHVEGGREVACPRLCELGVEACVKLLHHRTLPNVLAVHHLAVAVMLRSAPTTGNTEAKGRIESVQNLLTTKCAELVGPTSCGCRVVPVHFE</sequence>
<evidence type="ECO:0000313" key="1">
    <source>
        <dbReference type="EnsemblMetazoa" id="AATE014286-PA.1"/>
    </source>
</evidence>
<organism evidence="1">
    <name type="scientific">Anopheles atroparvus</name>
    <name type="common">European mosquito</name>
    <dbReference type="NCBI Taxonomy" id="41427"/>
    <lineage>
        <taxon>Eukaryota</taxon>
        <taxon>Metazoa</taxon>
        <taxon>Ecdysozoa</taxon>
        <taxon>Arthropoda</taxon>
        <taxon>Hexapoda</taxon>
        <taxon>Insecta</taxon>
        <taxon>Pterygota</taxon>
        <taxon>Neoptera</taxon>
        <taxon>Endopterygota</taxon>
        <taxon>Diptera</taxon>
        <taxon>Nematocera</taxon>
        <taxon>Culicoidea</taxon>
        <taxon>Culicidae</taxon>
        <taxon>Anophelinae</taxon>
        <taxon>Anopheles</taxon>
    </lineage>
</organism>